<name>A0ABQ5S213_9CHLO</name>
<accession>A0ABQ5S213</accession>
<protein>
    <submittedName>
        <fullName evidence="2">Uncharacterized protein</fullName>
    </submittedName>
</protein>
<feature type="region of interest" description="Disordered" evidence="1">
    <location>
        <begin position="77"/>
        <end position="104"/>
    </location>
</feature>
<organism evidence="2 3">
    <name type="scientific">Volvox africanus</name>
    <dbReference type="NCBI Taxonomy" id="51714"/>
    <lineage>
        <taxon>Eukaryota</taxon>
        <taxon>Viridiplantae</taxon>
        <taxon>Chlorophyta</taxon>
        <taxon>core chlorophytes</taxon>
        <taxon>Chlorophyceae</taxon>
        <taxon>CS clade</taxon>
        <taxon>Chlamydomonadales</taxon>
        <taxon>Volvocaceae</taxon>
        <taxon>Volvox</taxon>
    </lineage>
</organism>
<feature type="region of interest" description="Disordered" evidence="1">
    <location>
        <begin position="25"/>
        <end position="47"/>
    </location>
</feature>
<sequence length="125" mass="13317">PGPWSDSALRDLLDRLAGLIPAESARRNSDRWPLGSTSPNQRFVTLPPTKGSWEAEIDALRSWLLARAAWLDKKLLKSGAGDGSGGGDPELATPPQPNLLTGMMGAVLGGRPVARAFQEGSRFGR</sequence>
<evidence type="ECO:0000313" key="2">
    <source>
        <dbReference type="EMBL" id="GLI63306.1"/>
    </source>
</evidence>
<comment type="caution">
    <text evidence="2">The sequence shown here is derived from an EMBL/GenBank/DDBJ whole genome shotgun (WGS) entry which is preliminary data.</text>
</comment>
<reference evidence="2 3" key="1">
    <citation type="journal article" date="2023" name="IScience">
        <title>Expanded male sex-determining region conserved during the evolution of homothallism in the green alga Volvox.</title>
        <authorList>
            <person name="Yamamoto K."/>
            <person name="Matsuzaki R."/>
            <person name="Mahakham W."/>
            <person name="Heman W."/>
            <person name="Sekimoto H."/>
            <person name="Kawachi M."/>
            <person name="Minakuchi Y."/>
            <person name="Toyoda A."/>
            <person name="Nozaki H."/>
        </authorList>
    </citation>
    <scope>NUCLEOTIDE SEQUENCE [LARGE SCALE GENOMIC DNA]</scope>
    <source>
        <strain evidence="2 3">NIES-4468</strain>
    </source>
</reference>
<evidence type="ECO:0000256" key="1">
    <source>
        <dbReference type="SAM" id="MobiDB-lite"/>
    </source>
</evidence>
<proteinExistence type="predicted"/>
<dbReference type="EMBL" id="BSDZ01000015">
    <property type="protein sequence ID" value="GLI63306.1"/>
    <property type="molecule type" value="Genomic_DNA"/>
</dbReference>
<dbReference type="Proteomes" id="UP001165090">
    <property type="component" value="Unassembled WGS sequence"/>
</dbReference>
<feature type="non-terminal residue" evidence="2">
    <location>
        <position position="1"/>
    </location>
</feature>
<gene>
    <name evidence="2" type="ORF">VaNZ11_006213</name>
</gene>
<keyword evidence="3" id="KW-1185">Reference proteome</keyword>
<evidence type="ECO:0000313" key="3">
    <source>
        <dbReference type="Proteomes" id="UP001165090"/>
    </source>
</evidence>